<gene>
    <name evidence="3" type="ORF">COHA_002399</name>
</gene>
<dbReference type="PANTHER" id="PTHR10900:SF77">
    <property type="entry name" value="FI19380P1"/>
    <property type="match status" value="1"/>
</dbReference>
<dbReference type="InterPro" id="IPR036378">
    <property type="entry name" value="FAS1_dom_sf"/>
</dbReference>
<reference evidence="3" key="1">
    <citation type="submission" date="2020-11" db="EMBL/GenBank/DDBJ databases">
        <title>Chlorella ohadii genome sequencing and assembly.</title>
        <authorList>
            <person name="Murik O."/>
            <person name="Treves H."/>
            <person name="Kedem I."/>
            <person name="Shotland Y."/>
            <person name="Kaplan A."/>
        </authorList>
    </citation>
    <scope>NUCLEOTIDE SEQUENCE</scope>
    <source>
        <strain evidence="3">1</strain>
    </source>
</reference>
<feature type="chain" id="PRO_5042104040" description="FAS1 domain-containing protein" evidence="1">
    <location>
        <begin position="22"/>
        <end position="378"/>
    </location>
</feature>
<keyword evidence="1" id="KW-0732">Signal</keyword>
<feature type="signal peptide" evidence="1">
    <location>
        <begin position="1"/>
        <end position="21"/>
    </location>
</feature>
<dbReference type="InterPro" id="IPR000782">
    <property type="entry name" value="FAS1_domain"/>
</dbReference>
<dbReference type="Pfam" id="PF02469">
    <property type="entry name" value="Fasciclin"/>
    <property type="match status" value="2"/>
</dbReference>
<evidence type="ECO:0000313" key="4">
    <source>
        <dbReference type="Proteomes" id="UP001205105"/>
    </source>
</evidence>
<dbReference type="AlphaFoldDB" id="A0AAD5H4R2"/>
<comment type="caution">
    <text evidence="3">The sequence shown here is derived from an EMBL/GenBank/DDBJ whole genome shotgun (WGS) entry which is preliminary data.</text>
</comment>
<name>A0AAD5H4R2_9CHLO</name>
<dbReference type="InterPro" id="IPR050904">
    <property type="entry name" value="Adhesion/Biosynth-related"/>
</dbReference>
<evidence type="ECO:0000256" key="1">
    <source>
        <dbReference type="SAM" id="SignalP"/>
    </source>
</evidence>
<evidence type="ECO:0000313" key="3">
    <source>
        <dbReference type="EMBL" id="KAI7843846.1"/>
    </source>
</evidence>
<dbReference type="PROSITE" id="PS50213">
    <property type="entry name" value="FAS1"/>
    <property type="match status" value="2"/>
</dbReference>
<sequence>MRASFVLAVLLALAAARGGAAQENADSVLDVLSSSTQLSTLNKYVQKSPAAKKLLDAAGGFQGTFFAPSNSAFSALGDNLSNKQLQDILLYHIVPGPPAAFNNLNDGQVFITALKPKTITAKYQEGRLSLVDEEGNTARINNADTTIGRAQYGVIHEIDEVLLPYAINRAGAGSGGSSDSVDAADIAAAPGAAPGELGMPGESVIDVLMAANLTALVEVAELAGLSDELGPGFTGTLFAPSDDAVEKFLVELGSGGLDPALAQETLLYHVVNGTLKANDLTGGQLLTTAGGGIITAMRQDGQLYLQDAAGRPAALVTEADLPAAGGLVHVIDTVLLPRRLSAPTDVPPAQPAPPSGAAGRAAGAAVVLLAALLAAALA</sequence>
<dbReference type="PANTHER" id="PTHR10900">
    <property type="entry name" value="PERIOSTIN-RELATED"/>
    <property type="match status" value="1"/>
</dbReference>
<dbReference type="SMART" id="SM00554">
    <property type="entry name" value="FAS1"/>
    <property type="match status" value="2"/>
</dbReference>
<dbReference type="GO" id="GO:0005615">
    <property type="term" value="C:extracellular space"/>
    <property type="evidence" value="ECO:0007669"/>
    <property type="project" value="TreeGrafter"/>
</dbReference>
<dbReference type="Proteomes" id="UP001205105">
    <property type="component" value="Unassembled WGS sequence"/>
</dbReference>
<evidence type="ECO:0000259" key="2">
    <source>
        <dbReference type="PROSITE" id="PS50213"/>
    </source>
</evidence>
<dbReference type="Gene3D" id="2.30.180.10">
    <property type="entry name" value="FAS1 domain"/>
    <property type="match status" value="2"/>
</dbReference>
<organism evidence="3 4">
    <name type="scientific">Chlorella ohadii</name>
    <dbReference type="NCBI Taxonomy" id="2649997"/>
    <lineage>
        <taxon>Eukaryota</taxon>
        <taxon>Viridiplantae</taxon>
        <taxon>Chlorophyta</taxon>
        <taxon>core chlorophytes</taxon>
        <taxon>Trebouxiophyceae</taxon>
        <taxon>Chlorellales</taxon>
        <taxon>Chlorellaceae</taxon>
        <taxon>Chlorella clade</taxon>
        <taxon>Chlorella</taxon>
    </lineage>
</organism>
<feature type="domain" description="FAS1" evidence="2">
    <location>
        <begin position="25"/>
        <end position="162"/>
    </location>
</feature>
<accession>A0AAD5H4R2</accession>
<protein>
    <recommendedName>
        <fullName evidence="2">FAS1 domain-containing protein</fullName>
    </recommendedName>
</protein>
<feature type="domain" description="FAS1" evidence="2">
    <location>
        <begin position="200"/>
        <end position="335"/>
    </location>
</feature>
<dbReference type="EMBL" id="JADXDR010000035">
    <property type="protein sequence ID" value="KAI7843846.1"/>
    <property type="molecule type" value="Genomic_DNA"/>
</dbReference>
<keyword evidence="4" id="KW-1185">Reference proteome</keyword>
<proteinExistence type="predicted"/>
<dbReference type="SUPFAM" id="SSF82153">
    <property type="entry name" value="FAS1 domain"/>
    <property type="match status" value="2"/>
</dbReference>